<comment type="similarity">
    <text evidence="2">Belongs to the SHE9 family.</text>
</comment>
<dbReference type="PANTHER" id="PTHR31961">
    <property type="entry name" value="SENSITIVE TO HIGH EXPRESSION PROTEIN 9, MITOCHONDRIAL"/>
    <property type="match status" value="1"/>
</dbReference>
<evidence type="ECO:0000256" key="7">
    <source>
        <dbReference type="ARBA" id="ARBA00023054"/>
    </source>
</evidence>
<keyword evidence="4" id="KW-0999">Mitochondrion inner membrane</keyword>
<proteinExistence type="inferred from homology"/>
<keyword evidence="5" id="KW-0809">Transit peptide</keyword>
<feature type="transmembrane region" description="Helical" evidence="12">
    <location>
        <begin position="24"/>
        <end position="44"/>
    </location>
</feature>
<dbReference type="OrthoDB" id="3225203at2759"/>
<evidence type="ECO:0000256" key="12">
    <source>
        <dbReference type="SAM" id="Phobius"/>
    </source>
</evidence>
<feature type="compositionally biased region" description="Low complexity" evidence="11">
    <location>
        <begin position="513"/>
        <end position="525"/>
    </location>
</feature>
<evidence type="ECO:0000256" key="1">
    <source>
        <dbReference type="ARBA" id="ARBA00004273"/>
    </source>
</evidence>
<feature type="compositionally biased region" description="Low complexity" evidence="11">
    <location>
        <begin position="1048"/>
        <end position="1064"/>
    </location>
</feature>
<keyword evidence="14" id="KW-1185">Reference proteome</keyword>
<evidence type="ECO:0000256" key="3">
    <source>
        <dbReference type="ARBA" id="ARBA00022692"/>
    </source>
</evidence>
<accession>L8WG85</accession>
<dbReference type="InterPro" id="IPR008839">
    <property type="entry name" value="MDM33_fungi"/>
</dbReference>
<sequence length="1185" mass="129267">MRAILDRYHEEQVWSDKIRSVSTYGSLAALVANIVVFVLAIVVVEPWKRKRLAQTFENRITEMSEETRKLVEGGMKGLEEHFEKQEGVLVALAEVAKGPIPVDNKEEQLPLVEPVLPKETQAIRSLPPLVQAELLDKAKALIDSLAPSTDRDYALMAIGGLGGLITSGAVLLFRSSARGGLCGRENRRALNSQRVQTGGRLVRGPINWILVPGLISTTTRSLCTSPRDKSKSRQSKSNQLLVPTDQWLRTHVDPHWTISELKRHLLARCVGGVPLVPGLGLGTPGPRLLVPSPSGHITLSSLVRQSNTAPIKTGGRPSTAPHALLDDKRKPRLSLKVVPSLPRPITTGPPRAVTIHPPTPGIHGVPSTGILGQQSGPSVYFSPRNPVSSPELSPPSFTPGPTLDDEASPPSPNIQLETMSISSRSTVALGYSQPQSHTTSPTFSAGASPPSRPFSPTSLPQPPESQPLFTPSSEHSMLFSEFASTTPSATAAPPSPYAVRPPTNIRSPPPPSTARSPPLSSSLTSRYEASLSNPDSSILESDMALSRTHSPLLSLAEFMQEPEAEPDPPLKSPSPPPQAPAFSHRPTGMTYPYDIMAAHAIARKRSASKEKYSLEEEFRLVSFAQGCILDEHCTVIQRKNAIVHLGRSTYTQPFFEAPIYVIKRTVSTSSQQRPQTSHSQHHHYQPRPHQHHIQPVRDYSSSHRAPPVPSIQTADSGFTPLLLPTSPIESISTGSSSTRVRSRTVTARDRDPYDALDADLEDGHEYPEFDMSGLDGVGGGTPLPTGGSGGTSGWGDGGVRLPEEKIEWKSRWLVLREGKFSISRSKEKQNQPMLVWPLSTLLSAQQLPAVPHIGSLPRNYIKIHFTGPSRKDRGDLYAFITDQAYSVHVHLLRVLLRVINNPGSHGWLPTDTPIIAPAPLSSQYPEWRQYIIQRAWLAGRGASIMRGSAVTGPWMRPPWVAWTDKEAESFTKLPTSDSEDDSEDDYEDQALLFQTRDSDSEIEWDTEPWRAWESENVFGNWNVSTNSWLRLGSRMEMGRPRSRSLATPPVQQPQQPQQQSQHQQGTHPAQETMLSPVSTSSELSATTSPNTRRARSSTIAGPDSPGNSGSPQAWARTGAGIETVLRTPASSETMSTVGSRRPSNQTRAVPGERRGSATSLEMQRAMPSRRAVTTPGQVNSSSKFA</sequence>
<feature type="region of interest" description="Disordered" evidence="11">
    <location>
        <begin position="1035"/>
        <end position="1185"/>
    </location>
</feature>
<organism evidence="13 14">
    <name type="scientific">Thanatephorus cucumeris (strain AG1-IA)</name>
    <name type="common">Rice sheath blight fungus</name>
    <name type="synonym">Rhizoctonia solani</name>
    <dbReference type="NCBI Taxonomy" id="983506"/>
    <lineage>
        <taxon>Eukaryota</taxon>
        <taxon>Fungi</taxon>
        <taxon>Dikarya</taxon>
        <taxon>Basidiomycota</taxon>
        <taxon>Agaricomycotina</taxon>
        <taxon>Agaricomycetes</taxon>
        <taxon>Cantharellales</taxon>
        <taxon>Ceratobasidiaceae</taxon>
        <taxon>Rhizoctonia</taxon>
        <taxon>Rhizoctonia solani AG-1</taxon>
    </lineage>
</organism>
<feature type="compositionally biased region" description="Basic residues" evidence="11">
    <location>
        <begin position="679"/>
        <end position="694"/>
    </location>
</feature>
<feature type="compositionally biased region" description="Polar residues" evidence="11">
    <location>
        <begin position="1174"/>
        <end position="1185"/>
    </location>
</feature>
<keyword evidence="9 12" id="KW-0472">Membrane</keyword>
<evidence type="ECO:0000313" key="14">
    <source>
        <dbReference type="Proteomes" id="UP000011668"/>
    </source>
</evidence>
<feature type="compositionally biased region" description="Polar residues" evidence="11">
    <location>
        <begin position="666"/>
        <end position="677"/>
    </location>
</feature>
<comment type="caution">
    <text evidence="13">The sequence shown here is derived from an EMBL/GenBank/DDBJ whole genome shotgun (WGS) entry which is preliminary data.</text>
</comment>
<keyword evidence="3 12" id="KW-0812">Transmembrane</keyword>
<dbReference type="HOGENOM" id="CLU_008025_0_0_1"/>
<dbReference type="Proteomes" id="UP000011668">
    <property type="component" value="Unassembled WGS sequence"/>
</dbReference>
<feature type="compositionally biased region" description="Polar residues" evidence="11">
    <location>
        <begin position="1065"/>
        <end position="1111"/>
    </location>
</feature>
<name>L8WG85_THACA</name>
<feature type="region of interest" description="Disordered" evidence="11">
    <location>
        <begin position="308"/>
        <end position="415"/>
    </location>
</feature>
<feature type="region of interest" description="Disordered" evidence="11">
    <location>
        <begin position="561"/>
        <end position="587"/>
    </location>
</feature>
<evidence type="ECO:0000256" key="11">
    <source>
        <dbReference type="SAM" id="MobiDB-lite"/>
    </source>
</evidence>
<evidence type="ECO:0000256" key="5">
    <source>
        <dbReference type="ARBA" id="ARBA00022946"/>
    </source>
</evidence>
<evidence type="ECO:0000313" key="13">
    <source>
        <dbReference type="EMBL" id="ELU36980.1"/>
    </source>
</evidence>
<dbReference type="GO" id="GO:0005743">
    <property type="term" value="C:mitochondrial inner membrane"/>
    <property type="evidence" value="ECO:0007669"/>
    <property type="project" value="UniProtKB-SubCell"/>
</dbReference>
<feature type="compositionally biased region" description="Polar residues" evidence="11">
    <location>
        <begin position="428"/>
        <end position="445"/>
    </location>
</feature>
<feature type="compositionally biased region" description="Pro residues" evidence="11">
    <location>
        <begin position="567"/>
        <end position="579"/>
    </location>
</feature>
<comment type="subcellular location">
    <subcellularLocation>
        <location evidence="1">Mitochondrion inner membrane</location>
    </subcellularLocation>
</comment>
<dbReference type="PANTHER" id="PTHR31961:SF3">
    <property type="entry name" value="SENSITIVE TO HIGH EXPRESSION PROTEIN 9, MITOCHONDRIAL"/>
    <property type="match status" value="1"/>
</dbReference>
<evidence type="ECO:0000256" key="10">
    <source>
        <dbReference type="ARBA" id="ARBA00024807"/>
    </source>
</evidence>
<dbReference type="Pfam" id="PF05546">
    <property type="entry name" value="She9_MDM33"/>
    <property type="match status" value="1"/>
</dbReference>
<dbReference type="EMBL" id="AFRT01002912">
    <property type="protein sequence ID" value="ELU36980.1"/>
    <property type="molecule type" value="Genomic_DNA"/>
</dbReference>
<keyword evidence="8" id="KW-0496">Mitochondrion</keyword>
<evidence type="ECO:0000256" key="2">
    <source>
        <dbReference type="ARBA" id="ARBA00007472"/>
    </source>
</evidence>
<evidence type="ECO:0000256" key="8">
    <source>
        <dbReference type="ARBA" id="ARBA00023128"/>
    </source>
</evidence>
<feature type="compositionally biased region" description="Low complexity" evidence="11">
    <location>
        <begin position="724"/>
        <end position="745"/>
    </location>
</feature>
<evidence type="ECO:0000256" key="9">
    <source>
        <dbReference type="ARBA" id="ARBA00023136"/>
    </source>
</evidence>
<keyword evidence="6 12" id="KW-1133">Transmembrane helix</keyword>
<evidence type="ECO:0000256" key="4">
    <source>
        <dbReference type="ARBA" id="ARBA00022792"/>
    </source>
</evidence>
<evidence type="ECO:0000256" key="6">
    <source>
        <dbReference type="ARBA" id="ARBA00022989"/>
    </source>
</evidence>
<comment type="function">
    <text evidence="10">Required for the maintenance of the structure of the mitochondrial inner membrane. Involved in mitochondrial morphology. Causes growth arrest when highly overexpressed.</text>
</comment>
<dbReference type="AlphaFoldDB" id="L8WG85"/>
<keyword evidence="7" id="KW-0175">Coiled coil</keyword>
<feature type="region of interest" description="Disordered" evidence="11">
    <location>
        <begin position="666"/>
        <end position="798"/>
    </location>
</feature>
<feature type="compositionally biased region" description="Gly residues" evidence="11">
    <location>
        <begin position="775"/>
        <end position="798"/>
    </location>
</feature>
<feature type="compositionally biased region" description="Low complexity" evidence="11">
    <location>
        <begin position="483"/>
        <end position="492"/>
    </location>
</feature>
<feature type="compositionally biased region" description="Polar residues" evidence="11">
    <location>
        <begin position="1128"/>
        <end position="1147"/>
    </location>
</feature>
<protein>
    <submittedName>
        <fullName evidence="13">She9/mdm33 family domain-containing protein</fullName>
    </submittedName>
</protein>
<feature type="region of interest" description="Disordered" evidence="11">
    <location>
        <begin position="428"/>
        <end position="536"/>
    </location>
</feature>
<reference evidence="13 14" key="1">
    <citation type="journal article" date="2013" name="Nat. Commun.">
        <title>The evolution and pathogenic mechanisms of the rice sheath blight pathogen.</title>
        <authorList>
            <person name="Zheng A."/>
            <person name="Lin R."/>
            <person name="Xu L."/>
            <person name="Qin P."/>
            <person name="Tang C."/>
            <person name="Ai P."/>
            <person name="Zhang D."/>
            <person name="Liu Y."/>
            <person name="Sun Z."/>
            <person name="Feng H."/>
            <person name="Wang Y."/>
            <person name="Chen Y."/>
            <person name="Liang X."/>
            <person name="Fu R."/>
            <person name="Li Q."/>
            <person name="Zhang J."/>
            <person name="Yu X."/>
            <person name="Xie Z."/>
            <person name="Ding L."/>
            <person name="Guan P."/>
            <person name="Tang J."/>
            <person name="Liang Y."/>
            <person name="Wang S."/>
            <person name="Deng Q."/>
            <person name="Li S."/>
            <person name="Zhu J."/>
            <person name="Wang L."/>
            <person name="Liu H."/>
            <person name="Li P."/>
        </authorList>
    </citation>
    <scope>NUCLEOTIDE SEQUENCE [LARGE SCALE GENOMIC DNA]</scope>
    <source>
        <strain evidence="14">AG-1 IA</strain>
    </source>
</reference>
<dbReference type="GO" id="GO:0007007">
    <property type="term" value="P:inner mitochondrial membrane organization"/>
    <property type="evidence" value="ECO:0007669"/>
    <property type="project" value="TreeGrafter"/>
</dbReference>
<gene>
    <name evidence="13" type="ORF">AG1IA_08988</name>
</gene>